<feature type="non-terminal residue" evidence="1">
    <location>
        <position position="1"/>
    </location>
</feature>
<evidence type="ECO:0000313" key="2">
    <source>
        <dbReference type="Proteomes" id="UP000075809"/>
    </source>
</evidence>
<dbReference type="EMBL" id="KQ982294">
    <property type="protein sequence ID" value="KYQ58298.1"/>
    <property type="molecule type" value="Genomic_DNA"/>
</dbReference>
<dbReference type="AlphaFoldDB" id="A0A151XDF1"/>
<evidence type="ECO:0000313" key="1">
    <source>
        <dbReference type="EMBL" id="KYQ58298.1"/>
    </source>
</evidence>
<dbReference type="Proteomes" id="UP000075809">
    <property type="component" value="Unassembled WGS sequence"/>
</dbReference>
<reference evidence="1 2" key="1">
    <citation type="submission" date="2015-09" db="EMBL/GenBank/DDBJ databases">
        <title>Trachymyrmex zeteki WGS genome.</title>
        <authorList>
            <person name="Nygaard S."/>
            <person name="Hu H."/>
            <person name="Boomsma J."/>
            <person name="Zhang G."/>
        </authorList>
    </citation>
    <scope>NUCLEOTIDE SEQUENCE [LARGE SCALE GENOMIC DNA]</scope>
    <source>
        <strain evidence="1">Tzet28-1</strain>
        <tissue evidence="1">Whole body</tissue>
    </source>
</reference>
<accession>A0A151XDF1</accession>
<organism evidence="1 2">
    <name type="scientific">Mycetomoellerius zeteki</name>
    <dbReference type="NCBI Taxonomy" id="64791"/>
    <lineage>
        <taxon>Eukaryota</taxon>
        <taxon>Metazoa</taxon>
        <taxon>Ecdysozoa</taxon>
        <taxon>Arthropoda</taxon>
        <taxon>Hexapoda</taxon>
        <taxon>Insecta</taxon>
        <taxon>Pterygota</taxon>
        <taxon>Neoptera</taxon>
        <taxon>Endopterygota</taxon>
        <taxon>Hymenoptera</taxon>
        <taxon>Apocrita</taxon>
        <taxon>Aculeata</taxon>
        <taxon>Formicoidea</taxon>
        <taxon>Formicidae</taxon>
        <taxon>Myrmicinae</taxon>
        <taxon>Mycetomoellerius</taxon>
    </lineage>
</organism>
<proteinExistence type="predicted"/>
<sequence>DRIFGLFGDRGSLQSVIADFAIFRIILGEPTFSKSECFSESLRGVSAPFDSILSTDFGDSNILEYAIVLASFGMRRLSFGLMEDSNTLVESRMGISIFGGSISRSPNIDIPGISSLCRTPSVSNDSMVTVSFPSCDCFTRVTVCAFKEPSATEAESDVFEYVQTSVSFTSSSVFFTMILGTFCICVANFRSFSNLAASDMISASEMEIASAVSFKCSNSDSAFAAVYWLLHSFLQYLDDLLICFFSIDYIHIILSIGSCSSFFNILYKNCFLRIIINFIANTETSLSSQSSTSFVYSFASSIIGQLSFTSPVFGVSFSLTVVELSCFSISATVDILDSISVFSLFSSVLSVNSIVDIVDKFHWKIDVLILFLQLYPFLFQSISVFFETLCSMVIDDSACVLLSQARSDISCCISWMLPVHFSDTILHSALGISILSMLVIQTVLEVGLGIVEELHCVTGFKLSNCKVGSSFDSVIICERAAISLSRVESPICSPDCTPMISLISIMLRVSVSYVSVSLSTPYGA</sequence>
<gene>
    <name evidence="1" type="ORF">ALC60_02718</name>
</gene>
<keyword evidence="2" id="KW-1185">Reference proteome</keyword>
<name>A0A151XDF1_9HYME</name>
<protein>
    <submittedName>
        <fullName evidence="1">Uncharacterized protein</fullName>
    </submittedName>
</protein>